<comment type="caution">
    <text evidence="7">The sequence shown here is derived from an EMBL/GenBank/DDBJ whole genome shotgun (WGS) entry which is preliminary data.</text>
</comment>
<evidence type="ECO:0000313" key="8">
    <source>
        <dbReference type="Proteomes" id="UP001174909"/>
    </source>
</evidence>
<dbReference type="AlphaFoldDB" id="A0AA35QY67"/>
<comment type="subcellular location">
    <subcellularLocation>
        <location evidence="1">Membrane</location>
        <topology evidence="1">Multi-pass membrane protein</topology>
    </subcellularLocation>
</comment>
<protein>
    <submittedName>
        <fullName evidence="7">Calcium release-activated calcium channel protein 1</fullName>
    </submittedName>
</protein>
<dbReference type="Gene3D" id="1.20.140.140">
    <property type="entry name" value="Calcium release-activated calcium channel protein Orai"/>
    <property type="match status" value="1"/>
</dbReference>
<feature type="transmembrane region" description="Helical" evidence="6">
    <location>
        <begin position="67"/>
        <end position="90"/>
    </location>
</feature>
<reference evidence="7" key="1">
    <citation type="submission" date="2023-03" db="EMBL/GenBank/DDBJ databases">
        <authorList>
            <person name="Steffen K."/>
            <person name="Cardenas P."/>
        </authorList>
    </citation>
    <scope>NUCLEOTIDE SEQUENCE</scope>
</reference>
<organism evidence="7 8">
    <name type="scientific">Geodia barretti</name>
    <name type="common">Barrett's horny sponge</name>
    <dbReference type="NCBI Taxonomy" id="519541"/>
    <lineage>
        <taxon>Eukaryota</taxon>
        <taxon>Metazoa</taxon>
        <taxon>Porifera</taxon>
        <taxon>Demospongiae</taxon>
        <taxon>Heteroscleromorpha</taxon>
        <taxon>Tetractinellida</taxon>
        <taxon>Astrophorina</taxon>
        <taxon>Geodiidae</taxon>
        <taxon>Geodia</taxon>
    </lineage>
</organism>
<dbReference type="Pfam" id="PF07856">
    <property type="entry name" value="Orai-1"/>
    <property type="match status" value="1"/>
</dbReference>
<dbReference type="GO" id="GO:0002115">
    <property type="term" value="P:store-operated calcium entry"/>
    <property type="evidence" value="ECO:0007669"/>
    <property type="project" value="TreeGrafter"/>
</dbReference>
<evidence type="ECO:0000256" key="1">
    <source>
        <dbReference type="ARBA" id="ARBA00004141"/>
    </source>
</evidence>
<evidence type="ECO:0000256" key="2">
    <source>
        <dbReference type="ARBA" id="ARBA00008062"/>
    </source>
</evidence>
<evidence type="ECO:0000256" key="6">
    <source>
        <dbReference type="SAM" id="Phobius"/>
    </source>
</evidence>
<accession>A0AA35QY67</accession>
<dbReference type="InterPro" id="IPR038350">
    <property type="entry name" value="Orai_sf"/>
</dbReference>
<feature type="transmembrane region" description="Helical" evidence="6">
    <location>
        <begin position="162"/>
        <end position="183"/>
    </location>
</feature>
<keyword evidence="4 6" id="KW-1133">Transmembrane helix</keyword>
<dbReference type="PANTHER" id="PTHR31501">
    <property type="entry name" value="CALCIUM RELEASE-ACTIVATED CALCIUM CHANNEL PROTEIN 1"/>
    <property type="match status" value="1"/>
</dbReference>
<dbReference type="GO" id="GO:0016020">
    <property type="term" value="C:membrane"/>
    <property type="evidence" value="ECO:0007669"/>
    <property type="project" value="UniProtKB-SubCell"/>
</dbReference>
<keyword evidence="8" id="KW-1185">Reference proteome</keyword>
<feature type="transmembrane region" description="Helical" evidence="6">
    <location>
        <begin position="120"/>
        <end position="142"/>
    </location>
</feature>
<dbReference type="InterPro" id="IPR012446">
    <property type="entry name" value="CRAC_channel"/>
</dbReference>
<proteinExistence type="inferred from homology"/>
<keyword evidence="3 6" id="KW-0812">Transmembrane</keyword>
<evidence type="ECO:0000256" key="3">
    <source>
        <dbReference type="ARBA" id="ARBA00022692"/>
    </source>
</evidence>
<dbReference type="EMBL" id="CASHTH010000260">
    <property type="protein sequence ID" value="CAI7995922.1"/>
    <property type="molecule type" value="Genomic_DNA"/>
</dbReference>
<comment type="similarity">
    <text evidence="2">Belongs to the Orai family.</text>
</comment>
<feature type="transmembrane region" description="Helical" evidence="6">
    <location>
        <begin position="36"/>
        <end position="55"/>
    </location>
</feature>
<keyword evidence="5 6" id="KW-0472">Membrane</keyword>
<evidence type="ECO:0000256" key="5">
    <source>
        <dbReference type="ARBA" id="ARBA00023136"/>
    </source>
</evidence>
<name>A0AA35QY67_GEOBA</name>
<dbReference type="GO" id="GO:0015279">
    <property type="term" value="F:store-operated calcium channel activity"/>
    <property type="evidence" value="ECO:0007669"/>
    <property type="project" value="TreeGrafter"/>
</dbReference>
<dbReference type="Proteomes" id="UP001174909">
    <property type="component" value="Unassembled WGS sequence"/>
</dbReference>
<evidence type="ECO:0000313" key="7">
    <source>
        <dbReference type="EMBL" id="CAI7995922.1"/>
    </source>
</evidence>
<sequence>MASSSDRGRWRIETGTTMVTDQEFEMHVLCISRSKLKSSMGTSTLLAGFALVAMVEAEVGKGAPPALLIPFAMINALLICVHLLSIVVAARLLPELDAIMAQPHLITFAGHLYKGWPVQFCWFLSNMIGTILFLVELILVAYVKFYAPLSDAKIHSGTGTLAVVVVLLAVSAPLLIIFSYSISKKKMWMHEQRLAGARNILATIPRDMSLGGSNNNLSYSSLTNNRSHFYSRDSRSVDIADETIV</sequence>
<gene>
    <name evidence="7" type="ORF">GBAR_LOCUS1789</name>
</gene>
<evidence type="ECO:0000256" key="4">
    <source>
        <dbReference type="ARBA" id="ARBA00022989"/>
    </source>
</evidence>
<dbReference type="PANTHER" id="PTHR31501:SF7">
    <property type="entry name" value="CALCIUM RELEASE-ACTIVATED CALCIUM CHANNEL PROTEIN 1"/>
    <property type="match status" value="1"/>
</dbReference>